<dbReference type="PANTHER" id="PTHR46268:SF6">
    <property type="entry name" value="UNIVERSAL STRESS PROTEIN UP12"/>
    <property type="match status" value="1"/>
</dbReference>
<dbReference type="SUPFAM" id="SSF52402">
    <property type="entry name" value="Adenine nucleotide alpha hydrolases-like"/>
    <property type="match status" value="1"/>
</dbReference>
<dbReference type="AlphaFoldDB" id="A0A1X2ELX8"/>
<reference evidence="3 4" key="1">
    <citation type="submission" date="2016-01" db="EMBL/GenBank/DDBJ databases">
        <title>The new phylogeny of the genus Mycobacterium.</title>
        <authorList>
            <person name="Tarcisio F."/>
            <person name="Conor M."/>
            <person name="Antonella G."/>
            <person name="Elisabetta G."/>
            <person name="Giulia F.S."/>
            <person name="Sara T."/>
            <person name="Anna F."/>
            <person name="Clotilde B."/>
            <person name="Roberto B."/>
            <person name="Veronica D.S."/>
            <person name="Fabio R."/>
            <person name="Monica P."/>
            <person name="Olivier J."/>
            <person name="Enrico T."/>
            <person name="Nicola S."/>
        </authorList>
    </citation>
    <scope>NUCLEOTIDE SEQUENCE [LARGE SCALE GENOMIC DNA]</scope>
    <source>
        <strain evidence="3 4">DSM 44153</strain>
    </source>
</reference>
<dbReference type="STRING" id="1798.AWC30_07165"/>
<dbReference type="Gene3D" id="3.40.50.620">
    <property type="entry name" value="HUPs"/>
    <property type="match status" value="1"/>
</dbReference>
<dbReference type="InterPro" id="IPR006016">
    <property type="entry name" value="UspA"/>
</dbReference>
<accession>A0A1X2ELX8</accession>
<keyword evidence="4" id="KW-1185">Reference proteome</keyword>
<dbReference type="InterPro" id="IPR014729">
    <property type="entry name" value="Rossmann-like_a/b/a_fold"/>
</dbReference>
<gene>
    <name evidence="3" type="ORF">AWC30_07165</name>
</gene>
<evidence type="ECO:0000259" key="2">
    <source>
        <dbReference type="Pfam" id="PF00582"/>
    </source>
</evidence>
<comment type="caution">
    <text evidence="3">The sequence shown here is derived from an EMBL/GenBank/DDBJ whole genome shotgun (WGS) entry which is preliminary data.</text>
</comment>
<dbReference type="Pfam" id="PF00582">
    <property type="entry name" value="Usp"/>
    <property type="match status" value="1"/>
</dbReference>
<evidence type="ECO:0000313" key="3">
    <source>
        <dbReference type="EMBL" id="ORX06175.1"/>
    </source>
</evidence>
<dbReference type="PANTHER" id="PTHR46268">
    <property type="entry name" value="STRESS RESPONSE PROTEIN NHAX"/>
    <property type="match status" value="1"/>
</dbReference>
<dbReference type="PRINTS" id="PR01438">
    <property type="entry name" value="UNVRSLSTRESS"/>
</dbReference>
<proteinExistence type="inferred from homology"/>
<organism evidence="3 4">
    <name type="scientific">Mycolicibacillus trivialis</name>
    <dbReference type="NCBI Taxonomy" id="1798"/>
    <lineage>
        <taxon>Bacteria</taxon>
        <taxon>Bacillati</taxon>
        <taxon>Actinomycetota</taxon>
        <taxon>Actinomycetes</taxon>
        <taxon>Mycobacteriales</taxon>
        <taxon>Mycobacteriaceae</taxon>
        <taxon>Mycolicibacillus</taxon>
    </lineage>
</organism>
<comment type="similarity">
    <text evidence="1">Belongs to the universal stress protein A family.</text>
</comment>
<dbReference type="EMBL" id="LQPZ01000016">
    <property type="protein sequence ID" value="ORX06175.1"/>
    <property type="molecule type" value="Genomic_DNA"/>
</dbReference>
<name>A0A1X2ELX8_9MYCO</name>
<protein>
    <recommendedName>
        <fullName evidence="2">UspA domain-containing protein</fullName>
    </recommendedName>
</protein>
<dbReference type="OrthoDB" id="4614783at2"/>
<feature type="domain" description="UspA" evidence="2">
    <location>
        <begin position="7"/>
        <end position="144"/>
    </location>
</feature>
<sequence length="166" mass="17966">MSAGAGIVVGINGSAASRVAVRWASREAERRDLPLTLVHAASTRLTRLAERKLVLGNHELPHRRVQHIIDDAVDVAGDSARRDGPPEVTVKLVFTEPVDALTESSRDAELVVVGSRHRSSLRRALFPTVGSALTVRSRCPLAVISERNRRMPHPGHSPVDVGVTGW</sequence>
<evidence type="ECO:0000256" key="1">
    <source>
        <dbReference type="ARBA" id="ARBA00008791"/>
    </source>
</evidence>
<dbReference type="InterPro" id="IPR006015">
    <property type="entry name" value="Universal_stress_UspA"/>
</dbReference>
<evidence type="ECO:0000313" key="4">
    <source>
        <dbReference type="Proteomes" id="UP000193090"/>
    </source>
</evidence>
<dbReference type="Proteomes" id="UP000193090">
    <property type="component" value="Unassembled WGS sequence"/>
</dbReference>